<feature type="transmembrane region" description="Helical" evidence="7">
    <location>
        <begin position="127"/>
        <end position="153"/>
    </location>
</feature>
<accession>A0A368KYR4</accession>
<keyword evidence="2" id="KW-1003">Cell membrane</keyword>
<evidence type="ECO:0000256" key="1">
    <source>
        <dbReference type="ARBA" id="ARBA00004533"/>
    </source>
</evidence>
<evidence type="ECO:0000256" key="5">
    <source>
        <dbReference type="ARBA" id="ARBA00022989"/>
    </source>
</evidence>
<comment type="subcellular location">
    <subcellularLocation>
        <location evidence="1">Cell inner membrane</location>
    </subcellularLocation>
</comment>
<dbReference type="RefSeq" id="WP_114403533.1">
    <property type="nucleotide sequence ID" value="NZ_QPGB01000006.1"/>
</dbReference>
<proteinExistence type="predicted"/>
<gene>
    <name evidence="8" type="ORF">DU000_11360</name>
</gene>
<feature type="transmembrane region" description="Helical" evidence="7">
    <location>
        <begin position="84"/>
        <end position="107"/>
    </location>
</feature>
<dbReference type="AlphaFoldDB" id="A0A368KYR4"/>
<evidence type="ECO:0000256" key="3">
    <source>
        <dbReference type="ARBA" id="ARBA00022519"/>
    </source>
</evidence>
<dbReference type="OrthoDB" id="9800207at2"/>
<dbReference type="Proteomes" id="UP000252357">
    <property type="component" value="Unassembled WGS sequence"/>
</dbReference>
<feature type="transmembrane region" description="Helical" evidence="7">
    <location>
        <begin position="263"/>
        <end position="289"/>
    </location>
</feature>
<evidence type="ECO:0000256" key="6">
    <source>
        <dbReference type="ARBA" id="ARBA00023136"/>
    </source>
</evidence>
<name>A0A368KYR4_9BURK</name>
<evidence type="ECO:0000313" key="8">
    <source>
        <dbReference type="EMBL" id="RCS56557.1"/>
    </source>
</evidence>
<keyword evidence="3" id="KW-0997">Cell inner membrane</keyword>
<keyword evidence="4 7" id="KW-0812">Transmembrane</keyword>
<dbReference type="PANTHER" id="PTHR30462:SF3">
    <property type="entry name" value="INTERMEMBRANE TRANSPORT PROTEIN PQIA"/>
    <property type="match status" value="1"/>
</dbReference>
<feature type="transmembrane region" description="Helical" evidence="7">
    <location>
        <begin position="384"/>
        <end position="404"/>
    </location>
</feature>
<feature type="transmembrane region" description="Helical" evidence="7">
    <location>
        <begin position="309"/>
        <end position="337"/>
    </location>
</feature>
<evidence type="ECO:0008006" key="10">
    <source>
        <dbReference type="Google" id="ProtNLM"/>
    </source>
</evidence>
<organism evidence="8 9">
    <name type="scientific">Parvibium lacunae</name>
    <dbReference type="NCBI Taxonomy" id="1888893"/>
    <lineage>
        <taxon>Bacteria</taxon>
        <taxon>Pseudomonadati</taxon>
        <taxon>Pseudomonadota</taxon>
        <taxon>Betaproteobacteria</taxon>
        <taxon>Burkholderiales</taxon>
        <taxon>Alcaligenaceae</taxon>
        <taxon>Parvibium</taxon>
    </lineage>
</organism>
<feature type="transmembrane region" description="Helical" evidence="7">
    <location>
        <begin position="165"/>
        <end position="183"/>
    </location>
</feature>
<reference evidence="8 9" key="1">
    <citation type="journal article" date="2018" name="Int. J. Syst. Evol. Microbiol.">
        <title>Parvibium lacunae gen. nov., sp. nov., a new member of the family Alcaligenaceae isolated from a freshwater pond.</title>
        <authorList>
            <person name="Chen W.M."/>
            <person name="Xie P.B."/>
            <person name="Hsu M.Y."/>
            <person name="Sheu S.Y."/>
        </authorList>
    </citation>
    <scope>NUCLEOTIDE SEQUENCE [LARGE SCALE GENOMIC DNA]</scope>
    <source>
        <strain evidence="8 9">KMB9</strain>
    </source>
</reference>
<keyword evidence="5 7" id="KW-1133">Transmembrane helix</keyword>
<feature type="transmembrane region" description="Helical" evidence="7">
    <location>
        <begin position="203"/>
        <end position="228"/>
    </location>
</feature>
<dbReference type="Pfam" id="PF04403">
    <property type="entry name" value="PqiA"/>
    <property type="match status" value="2"/>
</dbReference>
<dbReference type="GO" id="GO:0005886">
    <property type="term" value="C:plasma membrane"/>
    <property type="evidence" value="ECO:0007669"/>
    <property type="project" value="UniProtKB-SubCell"/>
</dbReference>
<protein>
    <recommendedName>
        <fullName evidence="10">Paraquat-inducible protein A</fullName>
    </recommendedName>
</protein>
<keyword evidence="9" id="KW-1185">Reference proteome</keyword>
<evidence type="ECO:0000256" key="4">
    <source>
        <dbReference type="ARBA" id="ARBA00022692"/>
    </source>
</evidence>
<dbReference type="EMBL" id="QPGB01000006">
    <property type="protein sequence ID" value="RCS56557.1"/>
    <property type="molecule type" value="Genomic_DNA"/>
</dbReference>
<evidence type="ECO:0000256" key="2">
    <source>
        <dbReference type="ARBA" id="ARBA00022475"/>
    </source>
</evidence>
<dbReference type="PANTHER" id="PTHR30462">
    <property type="entry name" value="INTERMEMBRANE TRANSPORT PROTEIN PQIB-RELATED"/>
    <property type="match status" value="1"/>
</dbReference>
<keyword evidence="6 7" id="KW-0472">Membrane</keyword>
<sequence length="426" mass="47430">MMPVALDGDLRITAPLASSSPRPQILSCPECGLEQTFPRLPAFDATAPEATWRRWQVRCSRCRRILYRGHQATPQAHLARTIGLLSAALLFLVVAVTFPIAALDLFGNRTQASLLEAIGLLAADQNWFIAILLVLCTLLLPTLELLILLGLCLFWRRQSSDSLNLLQALPAYAQAGLSILPWLRPWSMLEVLLLGIIVSMVKLQGFAVVIPGMALWALVLFLLLLAAAHYTFNQTLRSSIEYIAFARRPRLFRRRQSRSLRSTWAFLFAATAFYFPANLLPVMATRSAYAKSDDTIFSGVVYLWETDSWVLASIIFIASIVIPLFKILALAMLAASVQWQWSWGRLHRSYLYRFVESIGRWSMLDIFVATMLASLVQLRGLGQIEVTGGATAFAAVVMLTMLAAQSFDPRLLWLTAAPPVTTDDSL</sequence>
<evidence type="ECO:0000313" key="9">
    <source>
        <dbReference type="Proteomes" id="UP000252357"/>
    </source>
</evidence>
<comment type="caution">
    <text evidence="8">The sequence shown here is derived from an EMBL/GenBank/DDBJ whole genome shotgun (WGS) entry which is preliminary data.</text>
</comment>
<dbReference type="InterPro" id="IPR051800">
    <property type="entry name" value="PqiA-PqiB_transport"/>
</dbReference>
<dbReference type="InterPro" id="IPR007498">
    <property type="entry name" value="PqiA-like"/>
</dbReference>
<evidence type="ECO:0000256" key="7">
    <source>
        <dbReference type="SAM" id="Phobius"/>
    </source>
</evidence>